<dbReference type="InterPro" id="IPR036390">
    <property type="entry name" value="WH_DNA-bd_sf"/>
</dbReference>
<keyword evidence="4" id="KW-0804">Transcription</keyword>
<dbReference type="PANTHER" id="PTHR30154:SF0">
    <property type="entry name" value="LEUCINE-RESPONSIVE REGULATORY PROTEIN"/>
    <property type="match status" value="1"/>
</dbReference>
<evidence type="ECO:0000256" key="2">
    <source>
        <dbReference type="ARBA" id="ARBA00023125"/>
    </source>
</evidence>
<protein>
    <submittedName>
        <fullName evidence="6">Transcriptional regulator, AsnC family</fullName>
    </submittedName>
</protein>
<dbReference type="Pfam" id="PF13412">
    <property type="entry name" value="HTH_24"/>
    <property type="match status" value="1"/>
</dbReference>
<dbReference type="Gene3D" id="3.30.70.920">
    <property type="match status" value="1"/>
</dbReference>
<dbReference type="STRING" id="1166073.SAMN05192530_102100"/>
<keyword evidence="7" id="KW-1185">Reference proteome</keyword>
<evidence type="ECO:0000313" key="6">
    <source>
        <dbReference type="EMBL" id="SDN83305.1"/>
    </source>
</evidence>
<dbReference type="PRINTS" id="PR00033">
    <property type="entry name" value="HTHASNC"/>
</dbReference>
<dbReference type="Proteomes" id="UP000198793">
    <property type="component" value="Unassembled WGS sequence"/>
</dbReference>
<evidence type="ECO:0000259" key="5">
    <source>
        <dbReference type="PROSITE" id="PS50956"/>
    </source>
</evidence>
<reference evidence="6 7" key="1">
    <citation type="submission" date="2016-10" db="EMBL/GenBank/DDBJ databases">
        <authorList>
            <person name="de Groot N.N."/>
        </authorList>
    </citation>
    <scope>NUCLEOTIDE SEQUENCE [LARGE SCALE GENOMIC DNA]</scope>
    <source>
        <strain evidence="7">L7-484,KACC 16230,DSM 25025</strain>
    </source>
</reference>
<dbReference type="InterPro" id="IPR019887">
    <property type="entry name" value="Tscrpt_reg_AsnC/Lrp_C"/>
</dbReference>
<dbReference type="PANTHER" id="PTHR30154">
    <property type="entry name" value="LEUCINE-RESPONSIVE REGULATORY PROTEIN"/>
    <property type="match status" value="1"/>
</dbReference>
<dbReference type="EMBL" id="FNIT01000002">
    <property type="protein sequence ID" value="SDN83305.1"/>
    <property type="molecule type" value="Genomic_DNA"/>
</dbReference>
<dbReference type="GO" id="GO:0043565">
    <property type="term" value="F:sequence-specific DNA binding"/>
    <property type="evidence" value="ECO:0007669"/>
    <property type="project" value="InterPro"/>
</dbReference>
<organism evidence="6 7">
    <name type="scientific">Aureimonas jatrophae</name>
    <dbReference type="NCBI Taxonomy" id="1166073"/>
    <lineage>
        <taxon>Bacteria</taxon>
        <taxon>Pseudomonadati</taxon>
        <taxon>Pseudomonadota</taxon>
        <taxon>Alphaproteobacteria</taxon>
        <taxon>Hyphomicrobiales</taxon>
        <taxon>Aurantimonadaceae</taxon>
        <taxon>Aureimonas</taxon>
    </lineage>
</organism>
<accession>A0A1H0ELV2</accession>
<dbReference type="InterPro" id="IPR011008">
    <property type="entry name" value="Dimeric_a/b-barrel"/>
</dbReference>
<feature type="domain" description="HTH asnC-type" evidence="5">
    <location>
        <begin position="6"/>
        <end position="67"/>
    </location>
</feature>
<sequence>MEDEAIDAKDRQILRCLQDDARLSMVDLATRVHLSATAVAARVRRLTEEGFILGHHARLDPARLGRGLIVFVEVKLDRTSEDVFHAFGEAAKRLDDITECHMVAGGFDYLLKARVADMTAYRVFLATALSELPGIRETHTYAVMEEVKNTSALPL</sequence>
<dbReference type="Gene3D" id="1.10.10.10">
    <property type="entry name" value="Winged helix-like DNA-binding domain superfamily/Winged helix DNA-binding domain"/>
    <property type="match status" value="1"/>
</dbReference>
<dbReference type="InterPro" id="IPR019888">
    <property type="entry name" value="Tscrpt_reg_AsnC-like"/>
</dbReference>
<evidence type="ECO:0000313" key="7">
    <source>
        <dbReference type="Proteomes" id="UP000198793"/>
    </source>
</evidence>
<keyword evidence="2" id="KW-0238">DNA-binding</keyword>
<dbReference type="SUPFAM" id="SSF46785">
    <property type="entry name" value="Winged helix' DNA-binding domain"/>
    <property type="match status" value="1"/>
</dbReference>
<keyword evidence="3" id="KW-0010">Activator</keyword>
<dbReference type="Pfam" id="PF01037">
    <property type="entry name" value="AsnC_trans_reg"/>
    <property type="match status" value="1"/>
</dbReference>
<dbReference type="AlphaFoldDB" id="A0A1H0ELV2"/>
<dbReference type="OrthoDB" id="9802341at2"/>
<proteinExistence type="predicted"/>
<evidence type="ECO:0000256" key="4">
    <source>
        <dbReference type="ARBA" id="ARBA00023163"/>
    </source>
</evidence>
<keyword evidence="1" id="KW-0805">Transcription regulation</keyword>
<dbReference type="SMART" id="SM00344">
    <property type="entry name" value="HTH_ASNC"/>
    <property type="match status" value="1"/>
</dbReference>
<dbReference type="PROSITE" id="PS50956">
    <property type="entry name" value="HTH_ASNC_2"/>
    <property type="match status" value="1"/>
</dbReference>
<dbReference type="InterPro" id="IPR000485">
    <property type="entry name" value="AsnC-type_HTH_dom"/>
</dbReference>
<dbReference type="SUPFAM" id="SSF54909">
    <property type="entry name" value="Dimeric alpha+beta barrel"/>
    <property type="match status" value="1"/>
</dbReference>
<gene>
    <name evidence="6" type="ORF">SAMN05192530_102100</name>
</gene>
<dbReference type="GO" id="GO:0005829">
    <property type="term" value="C:cytosol"/>
    <property type="evidence" value="ECO:0007669"/>
    <property type="project" value="TreeGrafter"/>
</dbReference>
<dbReference type="GO" id="GO:0043200">
    <property type="term" value="P:response to amino acid"/>
    <property type="evidence" value="ECO:0007669"/>
    <property type="project" value="TreeGrafter"/>
</dbReference>
<dbReference type="RefSeq" id="WP_090669922.1">
    <property type="nucleotide sequence ID" value="NZ_FNIT01000002.1"/>
</dbReference>
<name>A0A1H0ELV2_9HYPH</name>
<dbReference type="InterPro" id="IPR036388">
    <property type="entry name" value="WH-like_DNA-bd_sf"/>
</dbReference>
<evidence type="ECO:0000256" key="3">
    <source>
        <dbReference type="ARBA" id="ARBA00023159"/>
    </source>
</evidence>
<evidence type="ECO:0000256" key="1">
    <source>
        <dbReference type="ARBA" id="ARBA00023015"/>
    </source>
</evidence>